<keyword evidence="6" id="KW-0325">Glycoprotein</keyword>
<organism evidence="9 10">
    <name type="scientific">Leptotrombidium deliense</name>
    <dbReference type="NCBI Taxonomy" id="299467"/>
    <lineage>
        <taxon>Eukaryota</taxon>
        <taxon>Metazoa</taxon>
        <taxon>Ecdysozoa</taxon>
        <taxon>Arthropoda</taxon>
        <taxon>Chelicerata</taxon>
        <taxon>Arachnida</taxon>
        <taxon>Acari</taxon>
        <taxon>Acariformes</taxon>
        <taxon>Trombidiformes</taxon>
        <taxon>Prostigmata</taxon>
        <taxon>Anystina</taxon>
        <taxon>Parasitengona</taxon>
        <taxon>Trombiculoidea</taxon>
        <taxon>Trombiculidae</taxon>
        <taxon>Leptotrombidium</taxon>
    </lineage>
</organism>
<keyword evidence="10" id="KW-1185">Reference proteome</keyword>
<accession>A0A443SEW4</accession>
<dbReference type="GO" id="GO:0006665">
    <property type="term" value="P:sphingolipid metabolic process"/>
    <property type="evidence" value="ECO:0007669"/>
    <property type="project" value="InterPro"/>
</dbReference>
<evidence type="ECO:0000256" key="2">
    <source>
        <dbReference type="ARBA" id="ARBA00022525"/>
    </source>
</evidence>
<dbReference type="SMART" id="SM00162">
    <property type="entry name" value="SAPA"/>
    <property type="match status" value="1"/>
</dbReference>
<evidence type="ECO:0000256" key="4">
    <source>
        <dbReference type="ARBA" id="ARBA00022737"/>
    </source>
</evidence>
<reference evidence="9 10" key="1">
    <citation type="journal article" date="2018" name="Gigascience">
        <title>Genomes of trombidid mites reveal novel predicted allergens and laterally-transferred genes associated with secondary metabolism.</title>
        <authorList>
            <person name="Dong X."/>
            <person name="Chaisiri K."/>
            <person name="Xia D."/>
            <person name="Armstrong S.D."/>
            <person name="Fang Y."/>
            <person name="Donnelly M.J."/>
            <person name="Kadowaki T."/>
            <person name="McGarry J.W."/>
            <person name="Darby A.C."/>
            <person name="Makepeace B.L."/>
        </authorList>
    </citation>
    <scope>NUCLEOTIDE SEQUENCE [LARGE SCALE GENOMIC DNA]</scope>
    <source>
        <strain evidence="9">UoL-UT</strain>
    </source>
</reference>
<dbReference type="InterPro" id="IPR011001">
    <property type="entry name" value="Saposin-like"/>
</dbReference>
<dbReference type="AlphaFoldDB" id="A0A443SEW4"/>
<feature type="domain" description="Saposin B-type" evidence="7">
    <location>
        <begin position="1"/>
        <end position="71"/>
    </location>
</feature>
<dbReference type="GO" id="GO:0005576">
    <property type="term" value="C:extracellular region"/>
    <property type="evidence" value="ECO:0007669"/>
    <property type="project" value="UniProtKB-SubCell"/>
</dbReference>
<dbReference type="PRINTS" id="PR01797">
    <property type="entry name" value="SAPOSIN"/>
</dbReference>
<feature type="domain" description="Saposin B-type" evidence="7">
    <location>
        <begin position="204"/>
        <end position="286"/>
    </location>
</feature>
<evidence type="ECO:0000313" key="9">
    <source>
        <dbReference type="EMBL" id="RWS26056.1"/>
    </source>
</evidence>
<dbReference type="InterPro" id="IPR008373">
    <property type="entry name" value="Saposin"/>
</dbReference>
<keyword evidence="5" id="KW-1015">Disulfide bond</keyword>
<dbReference type="EMBL" id="NCKV01003107">
    <property type="protein sequence ID" value="RWS26056.1"/>
    <property type="molecule type" value="Genomic_DNA"/>
</dbReference>
<dbReference type="InterPro" id="IPR008138">
    <property type="entry name" value="SapB_2"/>
</dbReference>
<dbReference type="InterPro" id="IPR008139">
    <property type="entry name" value="SaposinB_dom"/>
</dbReference>
<proteinExistence type="predicted"/>
<feature type="domain" description="Saposin B-type" evidence="7">
    <location>
        <begin position="115"/>
        <end position="198"/>
    </location>
</feature>
<dbReference type="InterPro" id="IPR003119">
    <property type="entry name" value="SAP_A"/>
</dbReference>
<keyword evidence="4" id="KW-0677">Repeat</keyword>
<evidence type="ECO:0000256" key="5">
    <source>
        <dbReference type="ARBA" id="ARBA00023157"/>
    </source>
</evidence>
<dbReference type="InterPro" id="IPR051428">
    <property type="entry name" value="Sphingo_Act-Surfact_Prot"/>
</dbReference>
<protein>
    <submittedName>
        <fullName evidence="9">Saposin-like protein</fullName>
    </submittedName>
</protein>
<feature type="domain" description="Saposin B-type" evidence="7">
    <location>
        <begin position="411"/>
        <end position="496"/>
    </location>
</feature>
<dbReference type="InterPro" id="IPR007856">
    <property type="entry name" value="SapB_1"/>
</dbReference>
<dbReference type="GO" id="GO:0016020">
    <property type="term" value="C:membrane"/>
    <property type="evidence" value="ECO:0007669"/>
    <property type="project" value="GOC"/>
</dbReference>
<dbReference type="PROSITE" id="PS51110">
    <property type="entry name" value="SAP_A"/>
    <property type="match status" value="1"/>
</dbReference>
<gene>
    <name evidence="9" type="ORF">B4U80_13013</name>
</gene>
<evidence type="ECO:0000256" key="1">
    <source>
        <dbReference type="ARBA" id="ARBA00004613"/>
    </source>
</evidence>
<dbReference type="SUPFAM" id="SSF47862">
    <property type="entry name" value="Saposin"/>
    <property type="match status" value="5"/>
</dbReference>
<keyword evidence="3" id="KW-0732">Signal</keyword>
<dbReference type="STRING" id="299467.A0A443SEW4"/>
<evidence type="ECO:0000259" key="8">
    <source>
        <dbReference type="PROSITE" id="PS51110"/>
    </source>
</evidence>
<evidence type="ECO:0000256" key="3">
    <source>
        <dbReference type="ARBA" id="ARBA00022729"/>
    </source>
</evidence>
<evidence type="ECO:0000259" key="7">
    <source>
        <dbReference type="PROSITE" id="PS50015"/>
    </source>
</evidence>
<feature type="domain" description="Saposin B-type" evidence="7">
    <location>
        <begin position="308"/>
        <end position="389"/>
    </location>
</feature>
<dbReference type="PROSITE" id="PS50015">
    <property type="entry name" value="SAP_B"/>
    <property type="match status" value="6"/>
</dbReference>
<dbReference type="SMART" id="SM00741">
    <property type="entry name" value="SapB"/>
    <property type="match status" value="6"/>
</dbReference>
<sequence>TMTHIKGIVASKETEDEFKMLLSGICNYFSSFRSECINMMDQNLDDIFEYLRNVLDPNKFCKEMGYCTTVTKTAPEITEVLNLYPVNSFGPPKKIDLRDRTIKAMAMPHIPTVSFGPECFVCKKIFSYVYDYISKSEEKTDEVIIEALDKVCDEVFTSGRARCERIVNESVHQIVYYVKIAAEPDIACTLLGYCLGVQHFQPAIKPNCLLCKEILNWVYNELKDNKTEQSIQDALDRVCEEVMPASRVQACKDFIDSHLQQLIDIIVEETNPDVACQLLGFCISHSAKAVYPFVKLQKATNVEGFPISGAVCDICRQVFHWINSQVSNPKVKEDVITALDEVCQALPQSKRQECINFVEKYANQIIEVISNETNPDVACSVMHLCKFKKNVPQVPIRDGLDEMTVSKQSFRNDFCYVCQLTAHFIQEELYNYKNEKVINNFIKNELCNRLVLAVEKEACDSYIDEYGAAIEQLIAQKIFDPTMICEHMLRICPKKHNSNPKLAFELLKPNKEKYCKVCMKAVDRLDVIREEFDYKPYEKNISLIARTACKVLPASEIDECNKIVETYGISFIKTTDLKDSRRVCHLVDLCLLNGKVHLLGGKKCTFGPSYWCHTIAHASACKATDYCKHKVWSPMQ</sequence>
<feature type="domain" description="Saposin B-type" evidence="7">
    <location>
        <begin position="511"/>
        <end position="594"/>
    </location>
</feature>
<dbReference type="PANTHER" id="PTHR11480">
    <property type="entry name" value="SAPOSIN-RELATED"/>
    <property type="match status" value="1"/>
</dbReference>
<keyword evidence="2" id="KW-0964">Secreted</keyword>
<name>A0A443SEW4_9ACAR</name>
<feature type="domain" description="Saposin A-type" evidence="8">
    <location>
        <begin position="597"/>
        <end position="636"/>
    </location>
</feature>
<dbReference type="Proteomes" id="UP000288716">
    <property type="component" value="Unassembled WGS sequence"/>
</dbReference>
<comment type="caution">
    <text evidence="9">The sequence shown here is derived from an EMBL/GenBank/DDBJ whole genome shotgun (WGS) entry which is preliminary data.</text>
</comment>
<feature type="non-terminal residue" evidence="9">
    <location>
        <position position="1"/>
    </location>
</feature>
<dbReference type="Pfam" id="PF05184">
    <property type="entry name" value="SapB_1"/>
    <property type="match status" value="3"/>
</dbReference>
<dbReference type="Pfam" id="PF02199">
    <property type="entry name" value="SapA"/>
    <property type="match status" value="1"/>
</dbReference>
<dbReference type="Gene3D" id="1.10.225.10">
    <property type="entry name" value="Saposin-like"/>
    <property type="match status" value="6"/>
</dbReference>
<dbReference type="OrthoDB" id="69496at2759"/>
<dbReference type="Pfam" id="PF03489">
    <property type="entry name" value="SapB_2"/>
    <property type="match status" value="3"/>
</dbReference>
<evidence type="ECO:0000313" key="10">
    <source>
        <dbReference type="Proteomes" id="UP000288716"/>
    </source>
</evidence>
<dbReference type="VEuPathDB" id="VectorBase:LDEU005983"/>
<comment type="subcellular location">
    <subcellularLocation>
        <location evidence="1">Secreted</location>
    </subcellularLocation>
</comment>
<evidence type="ECO:0000256" key="6">
    <source>
        <dbReference type="ARBA" id="ARBA00023180"/>
    </source>
</evidence>
<dbReference type="GO" id="GO:0005764">
    <property type="term" value="C:lysosome"/>
    <property type="evidence" value="ECO:0007669"/>
    <property type="project" value="InterPro"/>
</dbReference>